<dbReference type="GO" id="GO:0003677">
    <property type="term" value="F:DNA binding"/>
    <property type="evidence" value="ECO:0007669"/>
    <property type="project" value="InterPro"/>
</dbReference>
<sequence length="219" mass="25645">MARRRQSDTHRAESQQRLRLRRTIFKGAHKYACECNAAICVIIRTREDGKAFYFITNTLENFLPMPEELVRNDIFPYKNCSLQYRNNCIHSRLSRHPRTLQVWKTDAVARIVVMLIIVKLLRNQIEVTDLWRKQGQNSLAGMYSTLWLVVELRSKRVRWPARPRVKQSVDARHPPARLGLAPYQAGGGRKQDPALLWISSSCTYSALHETIYYIWCFLV</sequence>
<gene>
    <name evidence="1" type="ORF">BO71DRAFT_86</name>
</gene>
<dbReference type="GO" id="GO:0045944">
    <property type="term" value="P:positive regulation of transcription by RNA polymerase II"/>
    <property type="evidence" value="ECO:0007669"/>
    <property type="project" value="UniProtKB-ARBA"/>
</dbReference>
<name>A0A319EGV6_9EURO</name>
<dbReference type="OrthoDB" id="4497819at2759"/>
<dbReference type="Proteomes" id="UP000247810">
    <property type="component" value="Unassembled WGS sequence"/>
</dbReference>
<dbReference type="SUPFAM" id="SSF55455">
    <property type="entry name" value="SRF-like"/>
    <property type="match status" value="1"/>
</dbReference>
<accession>A0A319EGV6</accession>
<dbReference type="VEuPathDB" id="FungiDB:BO71DRAFT_86"/>
<dbReference type="GO" id="GO:0046983">
    <property type="term" value="F:protein dimerization activity"/>
    <property type="evidence" value="ECO:0007669"/>
    <property type="project" value="InterPro"/>
</dbReference>
<evidence type="ECO:0008006" key="3">
    <source>
        <dbReference type="Google" id="ProtNLM"/>
    </source>
</evidence>
<evidence type="ECO:0000313" key="1">
    <source>
        <dbReference type="EMBL" id="PYI00029.1"/>
    </source>
</evidence>
<evidence type="ECO:0000313" key="2">
    <source>
        <dbReference type="Proteomes" id="UP000247810"/>
    </source>
</evidence>
<reference evidence="1 2" key="1">
    <citation type="submission" date="2018-02" db="EMBL/GenBank/DDBJ databases">
        <title>The genomes of Aspergillus section Nigri reveals drivers in fungal speciation.</title>
        <authorList>
            <consortium name="DOE Joint Genome Institute"/>
            <person name="Vesth T.C."/>
            <person name="Nybo J."/>
            <person name="Theobald S."/>
            <person name="Brandl J."/>
            <person name="Frisvad J.C."/>
            <person name="Nielsen K.F."/>
            <person name="Lyhne E.K."/>
            <person name="Kogle M.E."/>
            <person name="Kuo A."/>
            <person name="Riley R."/>
            <person name="Clum A."/>
            <person name="Nolan M."/>
            <person name="Lipzen A."/>
            <person name="Salamov A."/>
            <person name="Henrissat B."/>
            <person name="Wiebenga A."/>
            <person name="De vries R.P."/>
            <person name="Grigoriev I.V."/>
            <person name="Mortensen U.H."/>
            <person name="Andersen M.R."/>
            <person name="Baker S.E."/>
        </authorList>
    </citation>
    <scope>NUCLEOTIDE SEQUENCE [LARGE SCALE GENOMIC DNA]</scope>
    <source>
        <strain evidence="1 2">CBS 707.79</strain>
    </source>
</reference>
<dbReference type="EMBL" id="KZ825797">
    <property type="protein sequence ID" value="PYI00029.1"/>
    <property type="molecule type" value="Genomic_DNA"/>
</dbReference>
<dbReference type="InterPro" id="IPR036879">
    <property type="entry name" value="TF_MADSbox_sf"/>
</dbReference>
<proteinExistence type="predicted"/>
<protein>
    <recommendedName>
        <fullName evidence="3">MADS-box domain-containing protein</fullName>
    </recommendedName>
</protein>
<keyword evidence="2" id="KW-1185">Reference proteome</keyword>
<dbReference type="AlphaFoldDB" id="A0A319EGV6"/>
<organism evidence="1 2">
    <name type="scientific">Aspergillus ellipticus CBS 707.79</name>
    <dbReference type="NCBI Taxonomy" id="1448320"/>
    <lineage>
        <taxon>Eukaryota</taxon>
        <taxon>Fungi</taxon>
        <taxon>Dikarya</taxon>
        <taxon>Ascomycota</taxon>
        <taxon>Pezizomycotina</taxon>
        <taxon>Eurotiomycetes</taxon>
        <taxon>Eurotiomycetidae</taxon>
        <taxon>Eurotiales</taxon>
        <taxon>Aspergillaceae</taxon>
        <taxon>Aspergillus</taxon>
        <taxon>Aspergillus subgen. Circumdati</taxon>
    </lineage>
</organism>